<dbReference type="STRING" id="1925591.BI308_23175"/>
<keyword evidence="2" id="KW-0812">Transmembrane</keyword>
<comment type="caution">
    <text evidence="3">The sequence shown here is derived from an EMBL/GenBank/DDBJ whole genome shotgun (WGS) entry which is preliminary data.</text>
</comment>
<evidence type="ECO:0000313" key="4">
    <source>
        <dbReference type="Proteomes" id="UP000183940"/>
    </source>
</evidence>
<evidence type="ECO:0000313" key="3">
    <source>
        <dbReference type="EMBL" id="OJJ16921.1"/>
    </source>
</evidence>
<keyword evidence="2" id="KW-0472">Membrane</keyword>
<organism evidence="3 4">
    <name type="scientific">Roseofilum reptotaenium AO1-A</name>
    <dbReference type="NCBI Taxonomy" id="1925591"/>
    <lineage>
        <taxon>Bacteria</taxon>
        <taxon>Bacillati</taxon>
        <taxon>Cyanobacteriota</taxon>
        <taxon>Cyanophyceae</taxon>
        <taxon>Desertifilales</taxon>
        <taxon>Desertifilaceae</taxon>
        <taxon>Roseofilum</taxon>
    </lineage>
</organism>
<accession>A0A1L9QKT3</accession>
<dbReference type="EMBL" id="MLAW01000061">
    <property type="protein sequence ID" value="OJJ16921.1"/>
    <property type="molecule type" value="Genomic_DNA"/>
</dbReference>
<name>A0A1L9QKT3_9CYAN</name>
<sequence length="446" mass="47900">MPNLFDGKYNEFSAGGRDYVVKQDKNGNTYLAPKPPAWIEIEPNVWVHPDRVDDFQKKKALKGGKKLKEKQKRTPLTPASRFSYRDDGGGDSSQDSLTVNEATLSSSAISEGGAVEAFGFASEIPVGETLEVSPAMIKDIAPKIIASLAVEENPDIPEEVKEKERRNRPGFVGALIDDIKRAGGSLGNWIKSNPLKALAIGAGVVVVGGVVTAGVMAGGALLSGGIAGLLGLSGLLATVVNGVGAIFTAAMLPTLVSWGLQAVQELWTFNWNITDEELDKEVQNAFDSIYGILGDMAGSIVGQACGIIPGVVSVWVNPRLMNQIKTQLGEHAYDEVLSELSAIFGWAKQVLGKLLFAKAYGTGRKIIKKIVRNSSAIQELLGEERTKAITETWGAKGSKPWTFAGAYEEWVDTIEDRRVKAFVENFVERAMESCGESLMVWANAVA</sequence>
<evidence type="ECO:0000256" key="1">
    <source>
        <dbReference type="SAM" id="MobiDB-lite"/>
    </source>
</evidence>
<keyword evidence="4" id="KW-1185">Reference proteome</keyword>
<dbReference type="AlphaFoldDB" id="A0A1L9QKT3"/>
<feature type="transmembrane region" description="Helical" evidence="2">
    <location>
        <begin position="229"/>
        <end position="252"/>
    </location>
</feature>
<feature type="compositionally biased region" description="Basic residues" evidence="1">
    <location>
        <begin position="58"/>
        <end position="73"/>
    </location>
</feature>
<feature type="transmembrane region" description="Helical" evidence="2">
    <location>
        <begin position="198"/>
        <end position="222"/>
    </location>
</feature>
<dbReference type="Proteomes" id="UP000183940">
    <property type="component" value="Unassembled WGS sequence"/>
</dbReference>
<reference evidence="3" key="1">
    <citation type="submission" date="2016-10" db="EMBL/GenBank/DDBJ databases">
        <title>CRISPR-Cas defence system in Roseofilum reptotaenium: evidence of a bacteriophage-cyanobacterium arms race in the coral black band disease.</title>
        <authorList>
            <person name="Buerger P."/>
            <person name="Wood-Charlson E.M."/>
            <person name="Weynberg K.D."/>
            <person name="Willis B."/>
            <person name="Van Oppen M.J."/>
        </authorList>
    </citation>
    <scope>NUCLEOTIDE SEQUENCE [LARGE SCALE GENOMIC DNA]</scope>
    <source>
        <strain evidence="3">AO1-A</strain>
    </source>
</reference>
<feature type="transmembrane region" description="Helical" evidence="2">
    <location>
        <begin position="296"/>
        <end position="316"/>
    </location>
</feature>
<feature type="region of interest" description="Disordered" evidence="1">
    <location>
        <begin position="58"/>
        <end position="97"/>
    </location>
</feature>
<evidence type="ECO:0000256" key="2">
    <source>
        <dbReference type="SAM" id="Phobius"/>
    </source>
</evidence>
<gene>
    <name evidence="3" type="ORF">BI308_23175</name>
</gene>
<proteinExistence type="predicted"/>
<keyword evidence="2" id="KW-1133">Transmembrane helix</keyword>
<protein>
    <submittedName>
        <fullName evidence="3">Uncharacterized protein</fullName>
    </submittedName>
</protein>